<evidence type="ECO:0000256" key="4">
    <source>
        <dbReference type="ARBA" id="ARBA00022605"/>
    </source>
</evidence>
<evidence type="ECO:0000256" key="3">
    <source>
        <dbReference type="ARBA" id="ARBA00011270"/>
    </source>
</evidence>
<dbReference type="InterPro" id="IPR013785">
    <property type="entry name" value="Aldolase_TIM"/>
</dbReference>
<feature type="region of interest" description="Disordered" evidence="11">
    <location>
        <begin position="256"/>
        <end position="300"/>
    </location>
</feature>
<feature type="active site" description="Proton acceptor" evidence="9">
    <location>
        <position position="51"/>
    </location>
</feature>
<proteinExistence type="inferred from homology"/>
<protein>
    <recommendedName>
        <fullName evidence="9">Tryptophan synthase alpha chain</fullName>
        <ecNumber evidence="9">4.2.1.20</ecNumber>
    </recommendedName>
</protein>
<evidence type="ECO:0000313" key="13">
    <source>
        <dbReference type="Proteomes" id="UP000305233"/>
    </source>
</evidence>
<evidence type="ECO:0000256" key="9">
    <source>
        <dbReference type="HAMAP-Rule" id="MF_00131"/>
    </source>
</evidence>
<evidence type="ECO:0000313" key="12">
    <source>
        <dbReference type="EMBL" id="THJ67565.1"/>
    </source>
</evidence>
<dbReference type="Pfam" id="PF00290">
    <property type="entry name" value="Trp_syntA"/>
    <property type="match status" value="1"/>
</dbReference>
<sequence length="300" mass="30467">MGGSRAAAAIEKARSEGRAALIGYLPAGFPDVRTTIDAGIAMARNGMDLIEVGIPYSDPVMDGRVIQEATVEALSNGFTVSQIFEVVEGITRSTDAAVLVMTYWNPVMRMGVRRFAERLAAAGGAGLITPDLIPDEASEWLEVSEDLGLDRVFLVAPSTSPERMHRTVEASRGFVYAVSVMGVTGARSSVGAAAEAVVAAAHEAGAERVCVGLGVSSSDQVREIGAYADGVIVGTALVAALRDGGVEAVARLTRDLSSGTARGSSGRDEGTGDGTADGPAGGAVDSTGHSTGARTSGGPA</sequence>
<comment type="function">
    <text evidence="1 9">The alpha subunit is responsible for the aldol cleavage of indoleglycerol phosphate to indole and glyceraldehyde 3-phosphate.</text>
</comment>
<organism evidence="12 13">
    <name type="scientific">Arthrobacter echini</name>
    <dbReference type="NCBI Taxonomy" id="1529066"/>
    <lineage>
        <taxon>Bacteria</taxon>
        <taxon>Bacillati</taxon>
        <taxon>Actinomycetota</taxon>
        <taxon>Actinomycetes</taxon>
        <taxon>Micrococcales</taxon>
        <taxon>Micrococcaceae</taxon>
        <taxon>Arthrobacter</taxon>
    </lineage>
</organism>
<dbReference type="PANTHER" id="PTHR43406">
    <property type="entry name" value="TRYPTOPHAN SYNTHASE, ALPHA CHAIN"/>
    <property type="match status" value="1"/>
</dbReference>
<evidence type="ECO:0000256" key="5">
    <source>
        <dbReference type="ARBA" id="ARBA00022822"/>
    </source>
</evidence>
<dbReference type="NCBIfam" id="TIGR00262">
    <property type="entry name" value="trpA"/>
    <property type="match status" value="1"/>
</dbReference>
<feature type="compositionally biased region" description="Gly residues" evidence="11">
    <location>
        <begin position="272"/>
        <end position="281"/>
    </location>
</feature>
<reference evidence="12 13" key="1">
    <citation type="submission" date="2019-04" db="EMBL/GenBank/DDBJ databases">
        <authorList>
            <person name="Liu Q."/>
            <person name="Xin Y.-H."/>
        </authorList>
    </citation>
    <scope>NUCLEOTIDE SEQUENCE [LARGE SCALE GENOMIC DNA]</scope>
    <source>
        <strain evidence="12 13">AM23</strain>
    </source>
</reference>
<comment type="pathway">
    <text evidence="2 9">Amino-acid biosynthesis; L-tryptophan biosynthesis; L-tryptophan from chorismate: step 5/5.</text>
</comment>
<evidence type="ECO:0000256" key="2">
    <source>
        <dbReference type="ARBA" id="ARBA00004733"/>
    </source>
</evidence>
<dbReference type="GO" id="GO:0005829">
    <property type="term" value="C:cytosol"/>
    <property type="evidence" value="ECO:0007669"/>
    <property type="project" value="TreeGrafter"/>
</dbReference>
<feature type="active site" description="Proton acceptor" evidence="9">
    <location>
        <position position="62"/>
    </location>
</feature>
<dbReference type="HAMAP" id="MF_00131">
    <property type="entry name" value="Trp_synth_alpha"/>
    <property type="match status" value="1"/>
</dbReference>
<keyword evidence="13" id="KW-1185">Reference proteome</keyword>
<keyword evidence="5 9" id="KW-0822">Tryptophan biosynthesis</keyword>
<keyword evidence="7 9" id="KW-0456">Lyase</keyword>
<dbReference type="RefSeq" id="WP_136453353.1">
    <property type="nucleotide sequence ID" value="NZ_SSWH01000003.1"/>
</dbReference>
<gene>
    <name evidence="9" type="primary">trpA</name>
    <name evidence="12" type="ORF">E8P82_04740</name>
</gene>
<dbReference type="InterPro" id="IPR018204">
    <property type="entry name" value="Trp_synthase_alpha_AS"/>
</dbReference>
<dbReference type="AlphaFoldDB" id="A0A4S5E7G7"/>
<evidence type="ECO:0000256" key="11">
    <source>
        <dbReference type="SAM" id="MobiDB-lite"/>
    </source>
</evidence>
<evidence type="ECO:0000256" key="10">
    <source>
        <dbReference type="RuleBase" id="RU003662"/>
    </source>
</evidence>
<evidence type="ECO:0000256" key="8">
    <source>
        <dbReference type="ARBA" id="ARBA00049047"/>
    </source>
</evidence>
<dbReference type="CDD" id="cd04724">
    <property type="entry name" value="Tryptophan_synthase_alpha"/>
    <property type="match status" value="1"/>
</dbReference>
<dbReference type="GO" id="GO:0004834">
    <property type="term" value="F:tryptophan synthase activity"/>
    <property type="evidence" value="ECO:0007669"/>
    <property type="project" value="UniProtKB-UniRule"/>
</dbReference>
<evidence type="ECO:0000256" key="1">
    <source>
        <dbReference type="ARBA" id="ARBA00003365"/>
    </source>
</evidence>
<dbReference type="InterPro" id="IPR002028">
    <property type="entry name" value="Trp_synthase_suA"/>
</dbReference>
<keyword evidence="6 9" id="KW-0057">Aromatic amino acid biosynthesis</keyword>
<dbReference type="EMBL" id="SSWH01000003">
    <property type="protein sequence ID" value="THJ67565.1"/>
    <property type="molecule type" value="Genomic_DNA"/>
</dbReference>
<dbReference type="PROSITE" id="PS00167">
    <property type="entry name" value="TRP_SYNTHASE_ALPHA"/>
    <property type="match status" value="1"/>
</dbReference>
<dbReference type="Gene3D" id="3.20.20.70">
    <property type="entry name" value="Aldolase class I"/>
    <property type="match status" value="1"/>
</dbReference>
<evidence type="ECO:0000256" key="6">
    <source>
        <dbReference type="ARBA" id="ARBA00023141"/>
    </source>
</evidence>
<comment type="caution">
    <text evidence="12">The sequence shown here is derived from an EMBL/GenBank/DDBJ whole genome shotgun (WGS) entry which is preliminary data.</text>
</comment>
<dbReference type="UniPathway" id="UPA00035">
    <property type="reaction ID" value="UER00044"/>
</dbReference>
<evidence type="ECO:0000256" key="7">
    <source>
        <dbReference type="ARBA" id="ARBA00023239"/>
    </source>
</evidence>
<comment type="catalytic activity">
    <reaction evidence="8 9">
        <text>(1S,2R)-1-C-(indol-3-yl)glycerol 3-phosphate + L-serine = D-glyceraldehyde 3-phosphate + L-tryptophan + H2O</text>
        <dbReference type="Rhea" id="RHEA:10532"/>
        <dbReference type="ChEBI" id="CHEBI:15377"/>
        <dbReference type="ChEBI" id="CHEBI:33384"/>
        <dbReference type="ChEBI" id="CHEBI:57912"/>
        <dbReference type="ChEBI" id="CHEBI:58866"/>
        <dbReference type="ChEBI" id="CHEBI:59776"/>
        <dbReference type="EC" id="4.2.1.20"/>
    </reaction>
</comment>
<keyword evidence="4 9" id="KW-0028">Amino-acid biosynthesis</keyword>
<dbReference type="InterPro" id="IPR011060">
    <property type="entry name" value="RibuloseP-bd_barrel"/>
</dbReference>
<comment type="similarity">
    <text evidence="9 10">Belongs to the TrpA family.</text>
</comment>
<dbReference type="OrthoDB" id="9804578at2"/>
<dbReference type="FunFam" id="3.20.20.70:FF:000037">
    <property type="entry name" value="Tryptophan synthase alpha chain"/>
    <property type="match status" value="1"/>
</dbReference>
<dbReference type="EC" id="4.2.1.20" evidence="9"/>
<dbReference type="PANTHER" id="PTHR43406:SF1">
    <property type="entry name" value="TRYPTOPHAN SYNTHASE ALPHA CHAIN, CHLOROPLASTIC"/>
    <property type="match status" value="1"/>
</dbReference>
<dbReference type="Proteomes" id="UP000305233">
    <property type="component" value="Unassembled WGS sequence"/>
</dbReference>
<comment type="subunit">
    <text evidence="3 9">Tetramer of two alpha and two beta chains.</text>
</comment>
<name>A0A4S5E7G7_9MICC</name>
<dbReference type="SUPFAM" id="SSF51366">
    <property type="entry name" value="Ribulose-phoshate binding barrel"/>
    <property type="match status" value="1"/>
</dbReference>
<accession>A0A4S5E7G7</accession>